<proteinExistence type="inferred from homology"/>
<gene>
    <name evidence="6" type="primary">map</name>
    <name evidence="8" type="ORF">A2227_03630</name>
</gene>
<evidence type="ECO:0000256" key="3">
    <source>
        <dbReference type="ARBA" id="ARBA00022670"/>
    </source>
</evidence>
<dbReference type="GO" id="GO:0046872">
    <property type="term" value="F:metal ion binding"/>
    <property type="evidence" value="ECO:0007669"/>
    <property type="project" value="UniProtKB-UniRule"/>
</dbReference>
<comment type="subunit">
    <text evidence="6">Monomer.</text>
</comment>
<feature type="binding site" evidence="6">
    <location>
        <position position="268"/>
    </location>
    <ligand>
        <name>a divalent metal cation</name>
        <dbReference type="ChEBI" id="CHEBI:60240"/>
        <label>2</label>
        <note>catalytic</note>
    </ligand>
</feature>
<keyword evidence="2 6" id="KW-0031">Aminopeptidase</keyword>
<accession>A0A1F5SIU2</accession>
<comment type="cofactor">
    <cofactor evidence="6">
        <name>Co(2+)</name>
        <dbReference type="ChEBI" id="CHEBI:48828"/>
    </cofactor>
    <cofactor evidence="6">
        <name>Zn(2+)</name>
        <dbReference type="ChEBI" id="CHEBI:29105"/>
    </cofactor>
    <cofactor evidence="6">
        <name>Mn(2+)</name>
        <dbReference type="ChEBI" id="CHEBI:29035"/>
    </cofactor>
    <cofactor evidence="6">
        <name>Fe(2+)</name>
        <dbReference type="ChEBI" id="CHEBI:29033"/>
    </cofactor>
    <text evidence="6">Binds 2 divalent metal cations per subunit. Has a high-affinity and a low affinity metal-binding site. The true nature of the physiological cofactor is under debate. The enzyme is active with cobalt, zinc, manganese or divalent iron ions. Most likely, methionine aminopeptidases function as mononuclear Fe(2+)-metalloproteases under physiological conditions, and the catalytically relevant metal-binding site has been assigned to the histidine-containing high-affinity site.</text>
</comment>
<dbReference type="HAMAP" id="MF_01974">
    <property type="entry name" value="MetAP_1"/>
    <property type="match status" value="1"/>
</dbReference>
<dbReference type="PANTHER" id="PTHR43330:SF27">
    <property type="entry name" value="METHIONINE AMINOPEPTIDASE"/>
    <property type="match status" value="1"/>
</dbReference>
<feature type="binding site" evidence="6">
    <location>
        <position position="100"/>
    </location>
    <ligand>
        <name>a divalent metal cation</name>
        <dbReference type="ChEBI" id="CHEBI:60240"/>
        <label>1</label>
    </ligand>
</feature>
<dbReference type="InterPro" id="IPR002467">
    <property type="entry name" value="Pept_M24A_MAP1"/>
</dbReference>
<feature type="binding site" evidence="6">
    <location>
        <position position="201"/>
    </location>
    <ligand>
        <name>a divalent metal cation</name>
        <dbReference type="ChEBI" id="CHEBI:60240"/>
        <label>2</label>
        <note>catalytic</note>
    </ligand>
</feature>
<dbReference type="GO" id="GO:0004239">
    <property type="term" value="F:initiator methionyl aminopeptidase activity"/>
    <property type="evidence" value="ECO:0007669"/>
    <property type="project" value="UniProtKB-UniRule"/>
</dbReference>
<evidence type="ECO:0000256" key="1">
    <source>
        <dbReference type="ARBA" id="ARBA00002521"/>
    </source>
</evidence>
<keyword evidence="5 6" id="KW-0378">Hydrolase</keyword>
<dbReference type="AlphaFoldDB" id="A0A1F5SIU2"/>
<comment type="function">
    <text evidence="1 6">Removes the N-terminal methionine from nascent proteins. The N-terminal methionine is often cleaved when the second residue in the primary sequence is small and uncharged (Met-Ala-, Cys, Gly, Pro, Ser, Thr, or Val). Requires deformylation of the N(alpha)-formylated initiator methionine before it can be hydrolyzed.</text>
</comment>
<dbReference type="Gene3D" id="3.90.230.10">
    <property type="entry name" value="Creatinase/methionine aminopeptidase superfamily"/>
    <property type="match status" value="1"/>
</dbReference>
<feature type="binding site" evidence="6">
    <location>
        <position position="237"/>
    </location>
    <ligand>
        <name>a divalent metal cation</name>
        <dbReference type="ChEBI" id="CHEBI:60240"/>
        <label>2</label>
        <note>catalytic</note>
    </ligand>
</feature>
<feature type="domain" description="Peptidase M24" evidence="7">
    <location>
        <begin position="134"/>
        <end position="274"/>
    </location>
</feature>
<evidence type="ECO:0000256" key="4">
    <source>
        <dbReference type="ARBA" id="ARBA00022723"/>
    </source>
</evidence>
<reference evidence="8 9" key="1">
    <citation type="journal article" date="2016" name="Nat. Commun.">
        <title>Thousands of microbial genomes shed light on interconnected biogeochemical processes in an aquifer system.</title>
        <authorList>
            <person name="Anantharaman K."/>
            <person name="Brown C.T."/>
            <person name="Hug L.A."/>
            <person name="Sharon I."/>
            <person name="Castelle C.J."/>
            <person name="Probst A.J."/>
            <person name="Thomas B.C."/>
            <person name="Singh A."/>
            <person name="Wilkins M.J."/>
            <person name="Karaoz U."/>
            <person name="Brodie E.L."/>
            <person name="Williams K.H."/>
            <person name="Hubbard S.S."/>
            <person name="Banfield J.F."/>
        </authorList>
    </citation>
    <scope>NUCLEOTIDE SEQUENCE [LARGE SCALE GENOMIC DNA]</scope>
</reference>
<dbReference type="InterPro" id="IPR000994">
    <property type="entry name" value="Pept_M24"/>
</dbReference>
<dbReference type="GO" id="GO:0006508">
    <property type="term" value="P:proteolysis"/>
    <property type="evidence" value="ECO:0007669"/>
    <property type="project" value="UniProtKB-KW"/>
</dbReference>
<feature type="binding site" evidence="6">
    <location>
        <position position="138"/>
    </location>
    <ligand>
        <name>a divalent metal cation</name>
        <dbReference type="ChEBI" id="CHEBI:60240"/>
        <label>1</label>
    </ligand>
</feature>
<dbReference type="InterPro" id="IPR036005">
    <property type="entry name" value="Creatinase/aminopeptidase-like"/>
</dbReference>
<evidence type="ECO:0000256" key="2">
    <source>
        <dbReference type="ARBA" id="ARBA00022438"/>
    </source>
</evidence>
<dbReference type="NCBIfam" id="TIGR00500">
    <property type="entry name" value="met_pdase_I"/>
    <property type="match status" value="1"/>
</dbReference>
<comment type="caution">
    <text evidence="8">The sequence shown here is derived from an EMBL/GenBank/DDBJ whole genome shotgun (WGS) entry which is preliminary data.</text>
</comment>
<name>A0A1F5SIU2_9BACT</name>
<comment type="catalytic activity">
    <reaction evidence="6">
        <text>Release of N-terminal amino acids, preferentially methionine, from peptides and arylamides.</text>
        <dbReference type="EC" id="3.4.11.18"/>
    </reaction>
</comment>
<dbReference type="STRING" id="1797994.A2227_03630"/>
<feature type="binding site" evidence="6">
    <location>
        <position position="138"/>
    </location>
    <ligand>
        <name>a divalent metal cation</name>
        <dbReference type="ChEBI" id="CHEBI:60240"/>
        <label>2</label>
        <note>catalytic</note>
    </ligand>
</feature>
<dbReference type="PANTHER" id="PTHR43330">
    <property type="entry name" value="METHIONINE AMINOPEPTIDASE"/>
    <property type="match status" value="1"/>
</dbReference>
<dbReference type="SUPFAM" id="SSF55920">
    <property type="entry name" value="Creatinase/aminopeptidase"/>
    <property type="match status" value="1"/>
</dbReference>
<evidence type="ECO:0000313" key="9">
    <source>
        <dbReference type="Proteomes" id="UP000178367"/>
    </source>
</evidence>
<feature type="binding site" evidence="6">
    <location>
        <position position="82"/>
    </location>
    <ligand>
        <name>substrate</name>
    </ligand>
</feature>
<evidence type="ECO:0000313" key="8">
    <source>
        <dbReference type="EMBL" id="OGF26373.1"/>
    </source>
</evidence>
<feature type="binding site" evidence="6">
    <location>
        <position position="268"/>
    </location>
    <ligand>
        <name>a divalent metal cation</name>
        <dbReference type="ChEBI" id="CHEBI:60240"/>
        <label>1</label>
    </ligand>
</feature>
<organism evidence="8 9">
    <name type="scientific">Candidatus Falkowbacteria bacterium RIFOXYA2_FULL_47_19</name>
    <dbReference type="NCBI Taxonomy" id="1797994"/>
    <lineage>
        <taxon>Bacteria</taxon>
        <taxon>Candidatus Falkowiibacteriota</taxon>
    </lineage>
</organism>
<dbReference type="CDD" id="cd01086">
    <property type="entry name" value="MetAP1"/>
    <property type="match status" value="1"/>
</dbReference>
<protein>
    <recommendedName>
        <fullName evidence="6">Methionine aminopeptidase</fullName>
        <shortName evidence="6">MAP</shortName>
        <shortName evidence="6">MetAP</shortName>
        <ecNumber evidence="6">3.4.11.18</ecNumber>
    </recommendedName>
    <alternativeName>
        <fullName evidence="6">Peptidase M</fullName>
    </alternativeName>
</protein>
<sequence length="284" mass="30064">MIRIKTKAEIEVLREGGKKLASVLNMVAKKAVPGATTGELEDLACALIEKAGGRPAFKGLSMGNGDIFPTALCTSINDEIVHAPAKPGRALKSGDIVGIDIGMEYPVRAGVSAGQIPDALDGGMPRNRYSPRGGYFTDMAVTVMVGPVDKKARLLVETTEAALFLGIKTVKPGSTLDDIGRVIQGFVEKRGFSVVRELVGHGVGHKIHEDPQVPHYAITDNSVKNVVLKPGMVIAIEPMVNTGTWKIRLGKDGLTYLTADGGLSAQFEHTVAVTHAGYEILTAL</sequence>
<dbReference type="EMBL" id="MFGB01000016">
    <property type="protein sequence ID" value="OGF26373.1"/>
    <property type="molecule type" value="Genomic_DNA"/>
</dbReference>
<dbReference type="GO" id="GO:0005829">
    <property type="term" value="C:cytosol"/>
    <property type="evidence" value="ECO:0007669"/>
    <property type="project" value="TreeGrafter"/>
</dbReference>
<keyword evidence="4 6" id="KW-0479">Metal-binding</keyword>
<feature type="domain" description="Peptidase M24" evidence="7">
    <location>
        <begin position="12"/>
        <end position="105"/>
    </location>
</feature>
<dbReference type="EC" id="3.4.11.18" evidence="6"/>
<dbReference type="GO" id="GO:0070006">
    <property type="term" value="F:metalloaminopeptidase activity"/>
    <property type="evidence" value="ECO:0007669"/>
    <property type="project" value="UniProtKB-UniRule"/>
</dbReference>
<keyword evidence="3 6" id="KW-0645">Protease</keyword>
<feature type="binding site" evidence="6">
    <location>
        <position position="208"/>
    </location>
    <ligand>
        <name>substrate</name>
    </ligand>
</feature>
<comment type="similarity">
    <text evidence="6">Belongs to the peptidase M24A family. Methionine aminopeptidase type 1 subfamily.</text>
</comment>
<evidence type="ECO:0000256" key="5">
    <source>
        <dbReference type="ARBA" id="ARBA00022801"/>
    </source>
</evidence>
<evidence type="ECO:0000256" key="6">
    <source>
        <dbReference type="HAMAP-Rule" id="MF_01974"/>
    </source>
</evidence>
<dbReference type="Pfam" id="PF00557">
    <property type="entry name" value="Peptidase_M24"/>
    <property type="match status" value="2"/>
</dbReference>
<dbReference type="Proteomes" id="UP000178367">
    <property type="component" value="Unassembled WGS sequence"/>
</dbReference>
<evidence type="ECO:0000259" key="7">
    <source>
        <dbReference type="Pfam" id="PF00557"/>
    </source>
</evidence>